<reference evidence="2" key="1">
    <citation type="submission" date="2018-05" db="EMBL/GenBank/DDBJ databases">
        <authorList>
            <person name="Lanie J.A."/>
            <person name="Ng W.-L."/>
            <person name="Kazmierczak K.M."/>
            <person name="Andrzejewski T.M."/>
            <person name="Davidsen T.M."/>
            <person name="Wayne K.J."/>
            <person name="Tettelin H."/>
            <person name="Glass J.I."/>
            <person name="Rusch D."/>
            <person name="Podicherti R."/>
            <person name="Tsui H.-C.T."/>
            <person name="Winkler M.E."/>
        </authorList>
    </citation>
    <scope>NUCLEOTIDE SEQUENCE</scope>
</reference>
<dbReference type="Gene3D" id="1.10.3210.10">
    <property type="entry name" value="Hypothetical protein af1432"/>
    <property type="match status" value="1"/>
</dbReference>
<dbReference type="PROSITE" id="PS51831">
    <property type="entry name" value="HD"/>
    <property type="match status" value="1"/>
</dbReference>
<dbReference type="PANTHER" id="PTHR46246">
    <property type="entry name" value="GUANOSINE-3',5'-BIS(DIPHOSPHATE) 3'-PYROPHOSPHOHYDROLASE MESH1"/>
    <property type="match status" value="1"/>
</dbReference>
<dbReference type="EMBL" id="UINC01006999">
    <property type="protein sequence ID" value="SVA30870.1"/>
    <property type="molecule type" value="Genomic_DNA"/>
</dbReference>
<protein>
    <recommendedName>
        <fullName evidence="1">HD domain-containing protein</fullName>
    </recommendedName>
</protein>
<dbReference type="InterPro" id="IPR052194">
    <property type="entry name" value="MESH1"/>
</dbReference>
<gene>
    <name evidence="2" type="ORF">METZ01_LOCUS83724</name>
</gene>
<dbReference type="AlphaFoldDB" id="A0A381URZ7"/>
<accession>A0A381URZ7</accession>
<organism evidence="2">
    <name type="scientific">marine metagenome</name>
    <dbReference type="NCBI Taxonomy" id="408172"/>
    <lineage>
        <taxon>unclassified sequences</taxon>
        <taxon>metagenomes</taxon>
        <taxon>ecological metagenomes</taxon>
    </lineage>
</organism>
<feature type="domain" description="HD" evidence="1">
    <location>
        <begin position="27"/>
        <end position="122"/>
    </location>
</feature>
<dbReference type="Pfam" id="PF13328">
    <property type="entry name" value="HD_4"/>
    <property type="match status" value="1"/>
</dbReference>
<sequence length="153" mass="17304">MNLILKATQFSALKHQNQKRKDGKTPYVIHPISVAMILSEIGGIDDEEILSAALLHDTIEDTDTTADEIDREFGSKISSIVEELTDNKELSYSERKQFQINHAPNLSKEATLVKIADKTSNVTDLINEKPTDWDDARCKEYIDWAEAVINRCQ</sequence>
<dbReference type="SMART" id="SM00471">
    <property type="entry name" value="HDc"/>
    <property type="match status" value="1"/>
</dbReference>
<dbReference type="PANTHER" id="PTHR46246:SF1">
    <property type="entry name" value="GUANOSINE-3',5'-BIS(DIPHOSPHATE) 3'-PYROPHOSPHOHYDROLASE MESH1"/>
    <property type="match status" value="1"/>
</dbReference>
<evidence type="ECO:0000259" key="1">
    <source>
        <dbReference type="PROSITE" id="PS51831"/>
    </source>
</evidence>
<dbReference type="GO" id="GO:0008893">
    <property type="term" value="F:guanosine-3',5'-bis(diphosphate) 3'-diphosphatase activity"/>
    <property type="evidence" value="ECO:0007669"/>
    <property type="project" value="TreeGrafter"/>
</dbReference>
<dbReference type="InterPro" id="IPR003607">
    <property type="entry name" value="HD/PDEase_dom"/>
</dbReference>
<name>A0A381URZ7_9ZZZZ</name>
<feature type="non-terminal residue" evidence="2">
    <location>
        <position position="153"/>
    </location>
</feature>
<dbReference type="CDD" id="cd00077">
    <property type="entry name" value="HDc"/>
    <property type="match status" value="1"/>
</dbReference>
<dbReference type="SUPFAM" id="SSF109604">
    <property type="entry name" value="HD-domain/PDEase-like"/>
    <property type="match status" value="1"/>
</dbReference>
<proteinExistence type="predicted"/>
<dbReference type="InterPro" id="IPR006674">
    <property type="entry name" value="HD_domain"/>
</dbReference>
<evidence type="ECO:0000313" key="2">
    <source>
        <dbReference type="EMBL" id="SVA30870.1"/>
    </source>
</evidence>